<dbReference type="Proteomes" id="UP000178977">
    <property type="component" value="Unassembled WGS sequence"/>
</dbReference>
<keyword evidence="4 5" id="KW-0720">Serine protease</keyword>
<reference evidence="8 9" key="1">
    <citation type="journal article" date="2016" name="Nat. Commun.">
        <title>Thousands of microbial genomes shed light on interconnected biogeochemical processes in an aquifer system.</title>
        <authorList>
            <person name="Anantharaman K."/>
            <person name="Brown C.T."/>
            <person name="Hug L.A."/>
            <person name="Sharon I."/>
            <person name="Castelle C.J."/>
            <person name="Probst A.J."/>
            <person name="Thomas B.C."/>
            <person name="Singh A."/>
            <person name="Wilkins M.J."/>
            <person name="Karaoz U."/>
            <person name="Brodie E.L."/>
            <person name="Williams K.H."/>
            <person name="Hubbard S.S."/>
            <person name="Banfield J.F."/>
        </authorList>
    </citation>
    <scope>NUCLEOTIDE SEQUENCE [LARGE SCALE GENOMIC DNA]</scope>
</reference>
<dbReference type="AlphaFoldDB" id="A0A1G2LDD2"/>
<dbReference type="InterPro" id="IPR001478">
    <property type="entry name" value="PDZ"/>
</dbReference>
<dbReference type="InterPro" id="IPR055210">
    <property type="entry name" value="CtpA/B_N"/>
</dbReference>
<dbReference type="PROSITE" id="PS50106">
    <property type="entry name" value="PDZ"/>
    <property type="match status" value="1"/>
</dbReference>
<dbReference type="GO" id="GO:0007165">
    <property type="term" value="P:signal transduction"/>
    <property type="evidence" value="ECO:0007669"/>
    <property type="project" value="TreeGrafter"/>
</dbReference>
<dbReference type="Gene3D" id="2.30.42.10">
    <property type="match status" value="1"/>
</dbReference>
<dbReference type="Gene3D" id="3.90.226.10">
    <property type="entry name" value="2-enoyl-CoA Hydratase, Chain A, domain 1"/>
    <property type="match status" value="1"/>
</dbReference>
<dbReference type="SUPFAM" id="SSF52096">
    <property type="entry name" value="ClpP/crotonase"/>
    <property type="match status" value="1"/>
</dbReference>
<evidence type="ECO:0000256" key="2">
    <source>
        <dbReference type="ARBA" id="ARBA00022670"/>
    </source>
</evidence>
<dbReference type="EMBL" id="MHQT01000019">
    <property type="protein sequence ID" value="OHA09636.1"/>
    <property type="molecule type" value="Genomic_DNA"/>
</dbReference>
<keyword evidence="6" id="KW-1133">Transmembrane helix</keyword>
<keyword evidence="6" id="KW-0472">Membrane</keyword>
<dbReference type="GO" id="GO:0004175">
    <property type="term" value="F:endopeptidase activity"/>
    <property type="evidence" value="ECO:0007669"/>
    <property type="project" value="TreeGrafter"/>
</dbReference>
<evidence type="ECO:0000313" key="9">
    <source>
        <dbReference type="Proteomes" id="UP000178977"/>
    </source>
</evidence>
<dbReference type="InterPro" id="IPR036034">
    <property type="entry name" value="PDZ_sf"/>
</dbReference>
<dbReference type="Pfam" id="PF03572">
    <property type="entry name" value="Peptidase_S41"/>
    <property type="match status" value="1"/>
</dbReference>
<evidence type="ECO:0000256" key="6">
    <source>
        <dbReference type="SAM" id="Phobius"/>
    </source>
</evidence>
<evidence type="ECO:0000256" key="1">
    <source>
        <dbReference type="ARBA" id="ARBA00009179"/>
    </source>
</evidence>
<comment type="caution">
    <text evidence="8">The sequence shown here is derived from an EMBL/GenBank/DDBJ whole genome shotgun (WGS) entry which is preliminary data.</text>
</comment>
<evidence type="ECO:0000256" key="5">
    <source>
        <dbReference type="RuleBase" id="RU004404"/>
    </source>
</evidence>
<sequence>MRYDVPVPPENRKFGSLAATLAAVLLIAASFGGGIYVGYERRPAIEKVKSVLGKEAPTQREVDFSQFWDVWSRLENEYVDRANIDRSKLVDGAIAGMVRSLGDPYTVYLPPVQAKQFLEDVRGNFGGIGAEIGMRKDVLTIIAPIKGSPAERAGLRSGDKIFKINATSTDGLSLEEAVSYIRGEIGTSVTLITARDRDGGRDAEIKEIAVIRDVIVIPILTTERKGSGIFYIHLLNFSEKSPQEFRGAVRDFLSSGDDRIVLDLRGNPGGYLDAAVDIASWFIPSGGVVARERFADGTETQYKSSGHRLLETARMVVLMDQGSASASEILAGALRDNRTIQLIGQKSFGKGSVQTVDSLRGGASLKVTIAKWLTPSGYSISEKGLDPDIAVEITKDDIESGKDPQLEKAIEVLKKL</sequence>
<dbReference type="GO" id="GO:0006508">
    <property type="term" value="P:proteolysis"/>
    <property type="evidence" value="ECO:0007669"/>
    <property type="project" value="UniProtKB-KW"/>
</dbReference>
<dbReference type="PANTHER" id="PTHR32060:SF30">
    <property type="entry name" value="CARBOXY-TERMINAL PROCESSING PROTEASE CTPA"/>
    <property type="match status" value="1"/>
</dbReference>
<dbReference type="InterPro" id="IPR004447">
    <property type="entry name" value="Peptidase_S41A"/>
</dbReference>
<dbReference type="Gene3D" id="3.30.750.44">
    <property type="match status" value="1"/>
</dbReference>
<dbReference type="CDD" id="cd06782">
    <property type="entry name" value="cpPDZ_CPP-like"/>
    <property type="match status" value="1"/>
</dbReference>
<gene>
    <name evidence="8" type="ORF">A3A44_03365</name>
</gene>
<dbReference type="InterPro" id="IPR005151">
    <property type="entry name" value="Tail-specific_protease"/>
</dbReference>
<dbReference type="SMART" id="SM00228">
    <property type="entry name" value="PDZ"/>
    <property type="match status" value="1"/>
</dbReference>
<evidence type="ECO:0000313" key="8">
    <source>
        <dbReference type="EMBL" id="OHA09636.1"/>
    </source>
</evidence>
<dbReference type="PANTHER" id="PTHR32060">
    <property type="entry name" value="TAIL-SPECIFIC PROTEASE"/>
    <property type="match status" value="1"/>
</dbReference>
<dbReference type="NCBIfam" id="TIGR00225">
    <property type="entry name" value="prc"/>
    <property type="match status" value="1"/>
</dbReference>
<dbReference type="Pfam" id="PF17820">
    <property type="entry name" value="PDZ_6"/>
    <property type="match status" value="1"/>
</dbReference>
<dbReference type="Pfam" id="PF22694">
    <property type="entry name" value="CtpB_N-like"/>
    <property type="match status" value="1"/>
</dbReference>
<evidence type="ECO:0000259" key="7">
    <source>
        <dbReference type="PROSITE" id="PS50106"/>
    </source>
</evidence>
<evidence type="ECO:0000256" key="3">
    <source>
        <dbReference type="ARBA" id="ARBA00022801"/>
    </source>
</evidence>
<dbReference type="STRING" id="1802281.A3A44_03365"/>
<dbReference type="GO" id="GO:0030288">
    <property type="term" value="C:outer membrane-bounded periplasmic space"/>
    <property type="evidence" value="ECO:0007669"/>
    <property type="project" value="TreeGrafter"/>
</dbReference>
<accession>A0A1G2LDD2</accession>
<feature type="domain" description="PDZ" evidence="7">
    <location>
        <begin position="117"/>
        <end position="182"/>
    </location>
</feature>
<organism evidence="8 9">
    <name type="scientific">Candidatus Sungbacteria bacterium RIFCSPLOWO2_01_FULL_60_25</name>
    <dbReference type="NCBI Taxonomy" id="1802281"/>
    <lineage>
        <taxon>Bacteria</taxon>
        <taxon>Candidatus Sungiibacteriota</taxon>
    </lineage>
</organism>
<feature type="transmembrane region" description="Helical" evidence="6">
    <location>
        <begin position="14"/>
        <end position="39"/>
    </location>
</feature>
<proteinExistence type="inferred from homology"/>
<keyword evidence="6" id="KW-0812">Transmembrane</keyword>
<name>A0A1G2LDD2_9BACT</name>
<dbReference type="InterPro" id="IPR041489">
    <property type="entry name" value="PDZ_6"/>
</dbReference>
<protein>
    <recommendedName>
        <fullName evidence="7">PDZ domain-containing protein</fullName>
    </recommendedName>
</protein>
<comment type="similarity">
    <text evidence="1 5">Belongs to the peptidase S41A family.</text>
</comment>
<dbReference type="GO" id="GO:0008236">
    <property type="term" value="F:serine-type peptidase activity"/>
    <property type="evidence" value="ECO:0007669"/>
    <property type="project" value="UniProtKB-KW"/>
</dbReference>
<evidence type="ECO:0000256" key="4">
    <source>
        <dbReference type="ARBA" id="ARBA00022825"/>
    </source>
</evidence>
<keyword evidence="2 5" id="KW-0645">Protease</keyword>
<dbReference type="CDD" id="cd07560">
    <property type="entry name" value="Peptidase_S41_CPP"/>
    <property type="match status" value="1"/>
</dbReference>
<keyword evidence="3 5" id="KW-0378">Hydrolase</keyword>
<dbReference type="InterPro" id="IPR029045">
    <property type="entry name" value="ClpP/crotonase-like_dom_sf"/>
</dbReference>
<dbReference type="SMART" id="SM00245">
    <property type="entry name" value="TSPc"/>
    <property type="match status" value="1"/>
</dbReference>
<dbReference type="SUPFAM" id="SSF50156">
    <property type="entry name" value="PDZ domain-like"/>
    <property type="match status" value="1"/>
</dbReference>